<name>A0A6B3SVY7_9BURK</name>
<evidence type="ECO:0000259" key="2">
    <source>
        <dbReference type="Pfam" id="PF12170"/>
    </source>
</evidence>
<keyword evidence="4" id="KW-1185">Reference proteome</keyword>
<evidence type="ECO:0000313" key="3">
    <source>
        <dbReference type="EMBL" id="NEX61799.1"/>
    </source>
</evidence>
<comment type="caution">
    <text evidence="3">The sequence shown here is derived from an EMBL/GenBank/DDBJ whole genome shotgun (WGS) entry which is preliminary data.</text>
</comment>
<proteinExistence type="predicted"/>
<protein>
    <submittedName>
        <fullName evidence="3">DNA polymerase III subunit gamma/tau</fullName>
    </submittedName>
</protein>
<evidence type="ECO:0000313" key="4">
    <source>
        <dbReference type="Proteomes" id="UP000482155"/>
    </source>
</evidence>
<dbReference type="Gene3D" id="3.30.300.150">
    <property type="entry name" value="DNA polymerase III, tau subunit, domain V"/>
    <property type="match status" value="1"/>
</dbReference>
<dbReference type="Proteomes" id="UP000482155">
    <property type="component" value="Unassembled WGS sequence"/>
</dbReference>
<accession>A0A6B3SVY7</accession>
<dbReference type="EMBL" id="JAAIVB010000038">
    <property type="protein sequence ID" value="NEX61799.1"/>
    <property type="molecule type" value="Genomic_DNA"/>
</dbReference>
<feature type="compositionally biased region" description="Low complexity" evidence="1">
    <location>
        <begin position="24"/>
        <end position="60"/>
    </location>
</feature>
<gene>
    <name evidence="3" type="ORF">G3574_11975</name>
</gene>
<dbReference type="Pfam" id="PF12170">
    <property type="entry name" value="DNA_pol3_tau_5"/>
    <property type="match status" value="1"/>
</dbReference>
<organism evidence="3 4">
    <name type="scientific">Noviherbaspirillum galbum</name>
    <dbReference type="NCBI Taxonomy" id="2709383"/>
    <lineage>
        <taxon>Bacteria</taxon>
        <taxon>Pseudomonadati</taxon>
        <taxon>Pseudomonadota</taxon>
        <taxon>Betaproteobacteria</taxon>
        <taxon>Burkholderiales</taxon>
        <taxon>Oxalobacteraceae</taxon>
        <taxon>Noviherbaspirillum</taxon>
    </lineage>
</organism>
<feature type="non-terminal residue" evidence="3">
    <location>
        <position position="1"/>
    </location>
</feature>
<feature type="compositionally biased region" description="Pro residues" evidence="1">
    <location>
        <begin position="61"/>
        <end position="70"/>
    </location>
</feature>
<dbReference type="RefSeq" id="WP_328804781.1">
    <property type="nucleotide sequence ID" value="NZ_JAAIVB010000038.1"/>
</dbReference>
<feature type="region of interest" description="Disordered" evidence="1">
    <location>
        <begin position="1"/>
        <end position="107"/>
    </location>
</feature>
<feature type="domain" description="DNA polymerase III tau subunit" evidence="2">
    <location>
        <begin position="139"/>
        <end position="257"/>
    </location>
</feature>
<dbReference type="GO" id="GO:0003887">
    <property type="term" value="F:DNA-directed DNA polymerase activity"/>
    <property type="evidence" value="ECO:0007669"/>
    <property type="project" value="InterPro"/>
</dbReference>
<dbReference type="AlphaFoldDB" id="A0A6B3SVY7"/>
<dbReference type="InterPro" id="IPR038249">
    <property type="entry name" value="PolIII_tau_V_sf"/>
</dbReference>
<reference evidence="3 4" key="1">
    <citation type="submission" date="2020-02" db="EMBL/GenBank/DDBJ databases">
        <authorList>
            <person name="Kim M.K."/>
        </authorList>
    </citation>
    <scope>NUCLEOTIDE SEQUENCE [LARGE SCALE GENOMIC DNA]</scope>
    <source>
        <strain evidence="3 4">17J57-3</strain>
    </source>
</reference>
<dbReference type="InterPro" id="IPR021029">
    <property type="entry name" value="DNA_pol_III_tau_dom-5"/>
</dbReference>
<sequence>APARASTAMSPARAALEAARSGKPMPAMPTRSAPAATPASAASAEAPQPASAHSSSAVPDMPEPPLAPPPWEDDESAVPAVQIRPAAQKKTEQSAMTAEPAHAPASPVKVHEVLEVQAAAPRAKPRPAGPVAELGWDGDWPALAAALPLRGVVQQLAQQSELLNIQAEREGAQFHLRIPLETLRSAGSVDKLSSALTEHFGKPVRVHTEIGAVELTANAAAVAEREARQRRAEEDMQRDPFVQTLIREFGATIVPGSIKPA</sequence>
<evidence type="ECO:0000256" key="1">
    <source>
        <dbReference type="SAM" id="MobiDB-lite"/>
    </source>
</evidence>